<gene>
    <name evidence="2" type="ORF">COCNU_04G006260</name>
</gene>
<feature type="region of interest" description="Disordered" evidence="1">
    <location>
        <begin position="67"/>
        <end position="87"/>
    </location>
</feature>
<sequence length="166" mass="19047">MAFADELFHNNQFLPLKLPPRLQCPSPPPPSPPKPRGTSIWKMTLSALGFKRKEFDPFMAAMKRIRKEGTTQHRKPGHSRIHEGSKKKVRKDDNILFLGALRGKGGVKYKVNDHRGGVRGLRDGLEQHGDDYNARMFDVKEMRNRSLTRYKRSRATFLSCFGFGPR</sequence>
<comment type="caution">
    <text evidence="2">The sequence shown here is derived from an EMBL/GenBank/DDBJ whole genome shotgun (WGS) entry which is preliminary data.</text>
</comment>
<evidence type="ECO:0000313" key="2">
    <source>
        <dbReference type="EMBL" id="KAG1338320.1"/>
    </source>
</evidence>
<evidence type="ECO:0000256" key="1">
    <source>
        <dbReference type="SAM" id="MobiDB-lite"/>
    </source>
</evidence>
<reference evidence="2" key="1">
    <citation type="journal article" date="2017" name="Gigascience">
        <title>The genome draft of coconut (Cocos nucifera).</title>
        <authorList>
            <person name="Xiao Y."/>
            <person name="Xu P."/>
            <person name="Fan H."/>
            <person name="Baudouin L."/>
            <person name="Xia W."/>
            <person name="Bocs S."/>
            <person name="Xu J."/>
            <person name="Li Q."/>
            <person name="Guo A."/>
            <person name="Zhou L."/>
            <person name="Li J."/>
            <person name="Wu Y."/>
            <person name="Ma Z."/>
            <person name="Armero A."/>
            <person name="Issali A.E."/>
            <person name="Liu N."/>
            <person name="Peng M."/>
            <person name="Yang Y."/>
        </authorList>
    </citation>
    <scope>NUCLEOTIDE SEQUENCE</scope>
    <source>
        <tissue evidence="2">Spear leaf of Hainan Tall coconut</tissue>
    </source>
</reference>
<dbReference type="EMBL" id="CM017875">
    <property type="protein sequence ID" value="KAG1338320.1"/>
    <property type="molecule type" value="Genomic_DNA"/>
</dbReference>
<proteinExistence type="predicted"/>
<organism evidence="2 3">
    <name type="scientific">Cocos nucifera</name>
    <name type="common">Coconut palm</name>
    <dbReference type="NCBI Taxonomy" id="13894"/>
    <lineage>
        <taxon>Eukaryota</taxon>
        <taxon>Viridiplantae</taxon>
        <taxon>Streptophyta</taxon>
        <taxon>Embryophyta</taxon>
        <taxon>Tracheophyta</taxon>
        <taxon>Spermatophyta</taxon>
        <taxon>Magnoliopsida</taxon>
        <taxon>Liliopsida</taxon>
        <taxon>Arecaceae</taxon>
        <taxon>Arecoideae</taxon>
        <taxon>Cocoseae</taxon>
        <taxon>Attaleinae</taxon>
        <taxon>Cocos</taxon>
    </lineage>
</organism>
<feature type="compositionally biased region" description="Pro residues" evidence="1">
    <location>
        <begin position="25"/>
        <end position="35"/>
    </location>
</feature>
<name>A0A8K0I5H6_COCNU</name>
<feature type="region of interest" description="Disordered" evidence="1">
    <location>
        <begin position="17"/>
        <end position="38"/>
    </location>
</feature>
<keyword evidence="3" id="KW-1185">Reference proteome</keyword>
<dbReference type="Proteomes" id="UP000797356">
    <property type="component" value="Chromosome 4"/>
</dbReference>
<accession>A0A8K0I5H6</accession>
<dbReference type="AlphaFoldDB" id="A0A8K0I5H6"/>
<reference evidence="2" key="2">
    <citation type="submission" date="2019-07" db="EMBL/GenBank/DDBJ databases">
        <authorList>
            <person name="Yang Y."/>
            <person name="Bocs S."/>
            <person name="Baudouin L."/>
        </authorList>
    </citation>
    <scope>NUCLEOTIDE SEQUENCE</scope>
    <source>
        <tissue evidence="2">Spear leaf of Hainan Tall coconut</tissue>
    </source>
</reference>
<protein>
    <submittedName>
        <fullName evidence="2">Uncharacterized protein</fullName>
    </submittedName>
</protein>
<evidence type="ECO:0000313" key="3">
    <source>
        <dbReference type="Proteomes" id="UP000797356"/>
    </source>
</evidence>